<accession>A0ABW4HJ02</accession>
<dbReference type="PANTHER" id="PTHR44520:SF2">
    <property type="entry name" value="RESPONSE REGULATOR RCP1"/>
    <property type="match status" value="1"/>
</dbReference>
<dbReference type="EMBL" id="JBHUDZ010000018">
    <property type="protein sequence ID" value="MFD1605313.1"/>
    <property type="molecule type" value="Genomic_DNA"/>
</dbReference>
<dbReference type="SUPFAM" id="SSF52172">
    <property type="entry name" value="CheY-like"/>
    <property type="match status" value="1"/>
</dbReference>
<dbReference type="Gene3D" id="3.40.50.2300">
    <property type="match status" value="1"/>
</dbReference>
<evidence type="ECO:0000313" key="3">
    <source>
        <dbReference type="EMBL" id="MFD1605313.1"/>
    </source>
</evidence>
<sequence>MKCFLIDDDQDDREIFSAALDAADPSCQCMTAESAESALRILDEEADYAPDFIFLDLNMPLMDGRACLAELRKRPKIDNITVIIYTTSSHSKDIEETRRLGASHYLVKPASFNGLVTFLKALLEGKNEIYEPAVQF</sequence>
<dbReference type="Proteomes" id="UP001597138">
    <property type="component" value="Unassembled WGS sequence"/>
</dbReference>
<protein>
    <submittedName>
        <fullName evidence="3">Response regulator</fullName>
    </submittedName>
</protein>
<keyword evidence="1" id="KW-0597">Phosphoprotein</keyword>
<reference evidence="4" key="1">
    <citation type="journal article" date="2019" name="Int. J. Syst. Evol. Microbiol.">
        <title>The Global Catalogue of Microorganisms (GCM) 10K type strain sequencing project: providing services to taxonomists for standard genome sequencing and annotation.</title>
        <authorList>
            <consortium name="The Broad Institute Genomics Platform"/>
            <consortium name="The Broad Institute Genome Sequencing Center for Infectious Disease"/>
            <person name="Wu L."/>
            <person name="Ma J."/>
        </authorList>
    </citation>
    <scope>NUCLEOTIDE SEQUENCE [LARGE SCALE GENOMIC DNA]</scope>
    <source>
        <strain evidence="4">CCUG 70865</strain>
    </source>
</reference>
<dbReference type="RefSeq" id="WP_379813135.1">
    <property type="nucleotide sequence ID" value="NZ_JBHUDZ010000018.1"/>
</dbReference>
<organism evidence="3 4">
    <name type="scientific">Flavobacterium artemisiae</name>
    <dbReference type="NCBI Taxonomy" id="2126556"/>
    <lineage>
        <taxon>Bacteria</taxon>
        <taxon>Pseudomonadati</taxon>
        <taxon>Bacteroidota</taxon>
        <taxon>Flavobacteriia</taxon>
        <taxon>Flavobacteriales</taxon>
        <taxon>Flavobacteriaceae</taxon>
        <taxon>Flavobacterium</taxon>
    </lineage>
</organism>
<keyword evidence="4" id="KW-1185">Reference proteome</keyword>
<dbReference type="SMART" id="SM00448">
    <property type="entry name" value="REC"/>
    <property type="match status" value="1"/>
</dbReference>
<dbReference type="PANTHER" id="PTHR44520">
    <property type="entry name" value="RESPONSE REGULATOR RCP1-RELATED"/>
    <property type="match status" value="1"/>
</dbReference>
<feature type="modified residue" description="4-aspartylphosphate" evidence="1">
    <location>
        <position position="56"/>
    </location>
</feature>
<proteinExistence type="predicted"/>
<gene>
    <name evidence="3" type="ORF">ACFSC2_21435</name>
</gene>
<comment type="caution">
    <text evidence="3">The sequence shown here is derived from an EMBL/GenBank/DDBJ whole genome shotgun (WGS) entry which is preliminary data.</text>
</comment>
<feature type="domain" description="Response regulatory" evidence="2">
    <location>
        <begin position="2"/>
        <end position="123"/>
    </location>
</feature>
<evidence type="ECO:0000313" key="4">
    <source>
        <dbReference type="Proteomes" id="UP001597138"/>
    </source>
</evidence>
<dbReference type="InterPro" id="IPR001789">
    <property type="entry name" value="Sig_transdc_resp-reg_receiver"/>
</dbReference>
<name>A0ABW4HJ02_9FLAO</name>
<dbReference type="Pfam" id="PF00072">
    <property type="entry name" value="Response_reg"/>
    <property type="match status" value="1"/>
</dbReference>
<dbReference type="PROSITE" id="PS50110">
    <property type="entry name" value="RESPONSE_REGULATORY"/>
    <property type="match status" value="1"/>
</dbReference>
<dbReference type="InterPro" id="IPR011006">
    <property type="entry name" value="CheY-like_superfamily"/>
</dbReference>
<evidence type="ECO:0000259" key="2">
    <source>
        <dbReference type="PROSITE" id="PS50110"/>
    </source>
</evidence>
<evidence type="ECO:0000256" key="1">
    <source>
        <dbReference type="PROSITE-ProRule" id="PRU00169"/>
    </source>
</evidence>
<dbReference type="InterPro" id="IPR052893">
    <property type="entry name" value="TCS_response_regulator"/>
</dbReference>